<proteinExistence type="predicted"/>
<dbReference type="EMBL" id="KV441559">
    <property type="protein sequence ID" value="OAG00587.1"/>
    <property type="molecule type" value="Genomic_DNA"/>
</dbReference>
<accession>A0A177C1I7</accession>
<dbReference type="InParanoid" id="A0A177C1I7"/>
<keyword evidence="3" id="KW-1185">Reference proteome</keyword>
<sequence length="276" mass="30269">MNPPTIETREKREGAHNTVTYSMSSLGITQQNAGASPAQTLHIRTNDGDPGRIVSVLDTNGPWNTGSSITPIDRRLPQSTGREPNNPMCEWAPCPTRGIRKSRQGKREEVPSGRHLLLTLRGHPLTIGLYYVDNYTFAIAKLRPSSLMPLEVQKCELGWILFAARISAFSVLPAPPSQLERLGRLVLMREASTGIRPLGSLEVISAFSVRPAHTSDSARAPDSPHTQIFQTLRNGRTELKSLAQVAAIFVEERVTGPIRTEIVLGCGAQHRPSGHY</sequence>
<evidence type="ECO:0000313" key="2">
    <source>
        <dbReference type="EMBL" id="OAG00587.1"/>
    </source>
</evidence>
<reference evidence="2 3" key="1">
    <citation type="submission" date="2016-05" db="EMBL/GenBank/DDBJ databases">
        <title>Comparative analysis of secretome profiles of manganese(II)-oxidizing ascomycete fungi.</title>
        <authorList>
            <consortium name="DOE Joint Genome Institute"/>
            <person name="Zeiner C.A."/>
            <person name="Purvine S.O."/>
            <person name="Zink E.M."/>
            <person name="Wu S."/>
            <person name="Pasa-Tolic L."/>
            <person name="Chaput D.L."/>
            <person name="Haridas S."/>
            <person name="Grigoriev I.V."/>
            <person name="Santelli C.M."/>
            <person name="Hansel C.M."/>
        </authorList>
    </citation>
    <scope>NUCLEOTIDE SEQUENCE [LARGE SCALE GENOMIC DNA]</scope>
    <source>
        <strain evidence="2 3">AP3s5-JAC2a</strain>
    </source>
</reference>
<dbReference type="RefSeq" id="XP_018030952.1">
    <property type="nucleotide sequence ID" value="XM_018180485.1"/>
</dbReference>
<evidence type="ECO:0000313" key="3">
    <source>
        <dbReference type="Proteomes" id="UP000077069"/>
    </source>
</evidence>
<dbReference type="Proteomes" id="UP000077069">
    <property type="component" value="Unassembled WGS sequence"/>
</dbReference>
<organism evidence="2 3">
    <name type="scientific">Paraphaeosphaeria sporulosa</name>
    <dbReference type="NCBI Taxonomy" id="1460663"/>
    <lineage>
        <taxon>Eukaryota</taxon>
        <taxon>Fungi</taxon>
        <taxon>Dikarya</taxon>
        <taxon>Ascomycota</taxon>
        <taxon>Pezizomycotina</taxon>
        <taxon>Dothideomycetes</taxon>
        <taxon>Pleosporomycetidae</taxon>
        <taxon>Pleosporales</taxon>
        <taxon>Massarineae</taxon>
        <taxon>Didymosphaeriaceae</taxon>
        <taxon>Paraphaeosphaeria</taxon>
    </lineage>
</organism>
<gene>
    <name evidence="2" type="ORF">CC84DRAFT_1180584</name>
</gene>
<name>A0A177C1I7_9PLEO</name>
<protein>
    <submittedName>
        <fullName evidence="2">Uncharacterized protein</fullName>
    </submittedName>
</protein>
<dbReference type="AlphaFoldDB" id="A0A177C1I7"/>
<evidence type="ECO:0000256" key="1">
    <source>
        <dbReference type="SAM" id="MobiDB-lite"/>
    </source>
</evidence>
<dbReference type="GeneID" id="28763971"/>
<feature type="region of interest" description="Disordered" evidence="1">
    <location>
        <begin position="64"/>
        <end position="87"/>
    </location>
</feature>